<dbReference type="EMBL" id="JAHRIQ010101263">
    <property type="protein sequence ID" value="MEQ2253942.1"/>
    <property type="molecule type" value="Genomic_DNA"/>
</dbReference>
<evidence type="ECO:0000313" key="1">
    <source>
        <dbReference type="EMBL" id="MEQ2253942.1"/>
    </source>
</evidence>
<protein>
    <submittedName>
        <fullName evidence="1">Uncharacterized protein</fullName>
    </submittedName>
</protein>
<dbReference type="Proteomes" id="UP001482620">
    <property type="component" value="Unassembled WGS sequence"/>
</dbReference>
<evidence type="ECO:0000313" key="2">
    <source>
        <dbReference type="Proteomes" id="UP001482620"/>
    </source>
</evidence>
<sequence length="106" mass="11582">MNGRLIGEDLNILIQENIFSSKNDFHHIRQISIPPTPRIQQILLFQIFFVYQSSCHGNIGLVISEILSGPTGGPFGVQPEPNRSYSVSVVSSMTRTGSGLAELAVV</sequence>
<gene>
    <name evidence="1" type="ORF">ILYODFUR_037720</name>
</gene>
<organism evidence="1 2">
    <name type="scientific">Ilyodon furcidens</name>
    <name type="common">goldbreast splitfin</name>
    <dbReference type="NCBI Taxonomy" id="33524"/>
    <lineage>
        <taxon>Eukaryota</taxon>
        <taxon>Metazoa</taxon>
        <taxon>Chordata</taxon>
        <taxon>Craniata</taxon>
        <taxon>Vertebrata</taxon>
        <taxon>Euteleostomi</taxon>
        <taxon>Actinopterygii</taxon>
        <taxon>Neopterygii</taxon>
        <taxon>Teleostei</taxon>
        <taxon>Neoteleostei</taxon>
        <taxon>Acanthomorphata</taxon>
        <taxon>Ovalentaria</taxon>
        <taxon>Atherinomorphae</taxon>
        <taxon>Cyprinodontiformes</taxon>
        <taxon>Goodeidae</taxon>
        <taxon>Ilyodon</taxon>
    </lineage>
</organism>
<reference evidence="1 2" key="1">
    <citation type="submission" date="2021-06" db="EMBL/GenBank/DDBJ databases">
        <authorList>
            <person name="Palmer J.M."/>
        </authorList>
    </citation>
    <scope>NUCLEOTIDE SEQUENCE [LARGE SCALE GENOMIC DNA]</scope>
    <source>
        <strain evidence="2">if_2019</strain>
        <tissue evidence="1">Muscle</tissue>
    </source>
</reference>
<keyword evidence="2" id="KW-1185">Reference proteome</keyword>
<accession>A0ABV0VCT1</accession>
<comment type="caution">
    <text evidence="1">The sequence shown here is derived from an EMBL/GenBank/DDBJ whole genome shotgun (WGS) entry which is preliminary data.</text>
</comment>
<proteinExistence type="predicted"/>
<name>A0ABV0VCT1_9TELE</name>